<keyword evidence="12" id="KW-0807">Transducer</keyword>
<feature type="transmembrane region" description="Helical" evidence="13">
    <location>
        <begin position="439"/>
        <end position="461"/>
    </location>
</feature>
<dbReference type="GO" id="GO:0007188">
    <property type="term" value="P:adenylate cyclase-modulating G protein-coupled receptor signaling pathway"/>
    <property type="evidence" value="ECO:0007669"/>
    <property type="project" value="TreeGrafter"/>
</dbReference>
<proteinExistence type="inferred from homology"/>
<feature type="transmembrane region" description="Helical" evidence="13">
    <location>
        <begin position="302"/>
        <end position="320"/>
    </location>
</feature>
<dbReference type="AlphaFoldDB" id="X2APM2"/>
<comment type="subcellular location">
    <subcellularLocation>
        <location evidence="1">Cell membrane</location>
        <topology evidence="1">Multi-pass membrane protein</topology>
    </subcellularLocation>
</comment>
<evidence type="ECO:0000256" key="1">
    <source>
        <dbReference type="ARBA" id="ARBA00004651"/>
    </source>
</evidence>
<feature type="transmembrane region" description="Helical" evidence="13">
    <location>
        <begin position="327"/>
        <end position="346"/>
    </location>
</feature>
<keyword evidence="11" id="KW-0325">Glycoprotein</keyword>
<feature type="chain" id="PRO_5004948425" description="G-protein coupled receptors family 2 profile 2 domain-containing protein" evidence="14">
    <location>
        <begin position="21"/>
        <end position="536"/>
    </location>
</feature>
<dbReference type="SMART" id="SM00008">
    <property type="entry name" value="HormR"/>
    <property type="match status" value="1"/>
</dbReference>
<keyword evidence="6 13" id="KW-1133">Transmembrane helix</keyword>
<dbReference type="PRINTS" id="PR00249">
    <property type="entry name" value="GPCRSECRETIN"/>
</dbReference>
<evidence type="ECO:0000256" key="9">
    <source>
        <dbReference type="ARBA" id="ARBA00023157"/>
    </source>
</evidence>
<dbReference type="InterPro" id="IPR036445">
    <property type="entry name" value="GPCR_2_extracell_dom_sf"/>
</dbReference>
<sequence length="536" mass="60914">MATVLLAGLLLQMMILAAVSLPDNATVYCRERDSILPYGTFTLHSCANCYSYLFPIDKELHAHKEFLFSMNGTLFPHMTLIRADRHNITNKNAICSTLNKDECQRWQSCCQKAEDCCLKTAYNQPDYDPEHFKETCPRTWDGYGCWEDTPASTTVSMSCPLFITHVMPSLHAHKECTENATWWKDPISGKEWTDYTTCLDLKNFKLQTILSLACNVASLLALIPSIIIFLAYRGLRSQHRVRLHIHLFLSFVLYSIINLLWDTLVVLDRLESTSSSDSAMAQNTVGCRILYVLSRYSRSTNFLWMFCEAYFLHQLIVKAFEPPRSLWIFYLIGWGFPCIPVCIYSILKALHADESCWVGNMAVWEWLIYVPNLLSLAMNFVFLVNILRILLTQLQSHPNEPSSYRRALKATAILVPLFGLQLLMIIYRPSPQSAFSAQYEILAAIITNSQGLLVAIILCLLNGEVLSHLRRTCASSAPSGHNGEPRKSMTIVTEMECMRYSSRGSTGYQASSFDSETKAIQYHWFRGAVKSPSATR</sequence>
<evidence type="ECO:0000256" key="7">
    <source>
        <dbReference type="ARBA" id="ARBA00023040"/>
    </source>
</evidence>
<dbReference type="GO" id="GO:0007166">
    <property type="term" value="P:cell surface receptor signaling pathway"/>
    <property type="evidence" value="ECO:0007669"/>
    <property type="project" value="InterPro"/>
</dbReference>
<dbReference type="Proteomes" id="UP000014760">
    <property type="component" value="Unassembled WGS sequence"/>
</dbReference>
<dbReference type="EMBL" id="AMQN01000113">
    <property type="status" value="NOT_ANNOTATED_CDS"/>
    <property type="molecule type" value="Genomic_DNA"/>
</dbReference>
<dbReference type="Pfam" id="PF00002">
    <property type="entry name" value="7tm_2"/>
    <property type="match status" value="1"/>
</dbReference>
<dbReference type="CDD" id="cd15041">
    <property type="entry name" value="7tmB1_hormone_R"/>
    <property type="match status" value="1"/>
</dbReference>
<evidence type="ECO:0000313" key="17">
    <source>
        <dbReference type="EnsemblMetazoa" id="CapteP219484"/>
    </source>
</evidence>
<feature type="transmembrane region" description="Helical" evidence="13">
    <location>
        <begin position="243"/>
        <end position="261"/>
    </location>
</feature>
<keyword evidence="5 14" id="KW-0732">Signal</keyword>
<feature type="domain" description="G-protein coupled receptors family 2 profile 1" evidence="15">
    <location>
        <begin position="116"/>
        <end position="202"/>
    </location>
</feature>
<dbReference type="GO" id="GO:0004948">
    <property type="term" value="F:calcitonin receptor activity"/>
    <property type="evidence" value="ECO:0007669"/>
    <property type="project" value="InterPro"/>
</dbReference>
<evidence type="ECO:0000256" key="12">
    <source>
        <dbReference type="ARBA" id="ARBA00023224"/>
    </source>
</evidence>
<name>X2APM2_CAPTE</name>
<dbReference type="EnsemblMetazoa" id="CapteT219484">
    <property type="protein sequence ID" value="CapteP219484"/>
    <property type="gene ID" value="CapteG219484"/>
</dbReference>
<keyword evidence="18" id="KW-1185">Reference proteome</keyword>
<dbReference type="HOGENOM" id="CLU_002753_4_2_1"/>
<dbReference type="OMA" id="PNLLCIM"/>
<keyword evidence="7" id="KW-0297">G-protein coupled receptor</keyword>
<reference evidence="17" key="3">
    <citation type="submission" date="2015-06" db="UniProtKB">
        <authorList>
            <consortium name="EnsemblMetazoa"/>
        </authorList>
    </citation>
    <scope>IDENTIFICATION</scope>
</reference>
<evidence type="ECO:0000256" key="6">
    <source>
        <dbReference type="ARBA" id="ARBA00022989"/>
    </source>
</evidence>
<dbReference type="PROSITE" id="PS50227">
    <property type="entry name" value="G_PROTEIN_RECEP_F2_3"/>
    <property type="match status" value="1"/>
</dbReference>
<dbReference type="GO" id="GO:0005886">
    <property type="term" value="C:plasma membrane"/>
    <property type="evidence" value="ECO:0007669"/>
    <property type="project" value="UniProtKB-SubCell"/>
</dbReference>
<feature type="domain" description="G-protein coupled receptors family 2 profile 2" evidence="16">
    <location>
        <begin position="207"/>
        <end position="462"/>
    </location>
</feature>
<comment type="similarity">
    <text evidence="2">Belongs to the G-protein coupled receptor 2 family.</text>
</comment>
<evidence type="ECO:0000256" key="8">
    <source>
        <dbReference type="ARBA" id="ARBA00023136"/>
    </source>
</evidence>
<feature type="transmembrane region" description="Helical" evidence="13">
    <location>
        <begin position="407"/>
        <end position="427"/>
    </location>
</feature>
<dbReference type="PROSITE" id="PS00649">
    <property type="entry name" value="G_PROTEIN_RECEP_F2_1"/>
    <property type="match status" value="1"/>
</dbReference>
<evidence type="ECO:0000256" key="4">
    <source>
        <dbReference type="ARBA" id="ARBA00022692"/>
    </source>
</evidence>
<dbReference type="InterPro" id="IPR003287">
    <property type="entry name" value="GPCR_2_calcitonin_rcpt_fam"/>
</dbReference>
<dbReference type="SUPFAM" id="SSF81321">
    <property type="entry name" value="Family A G protein-coupled receptor-like"/>
    <property type="match status" value="1"/>
</dbReference>
<keyword evidence="10" id="KW-0675">Receptor</keyword>
<evidence type="ECO:0000256" key="2">
    <source>
        <dbReference type="ARBA" id="ARBA00005314"/>
    </source>
</evidence>
<dbReference type="PANTHER" id="PTHR45620">
    <property type="entry name" value="PDF RECEPTOR-LIKE PROTEIN-RELATED"/>
    <property type="match status" value="1"/>
</dbReference>
<dbReference type="InterPro" id="IPR050332">
    <property type="entry name" value="GPCR_2"/>
</dbReference>
<evidence type="ECO:0000313" key="18">
    <source>
        <dbReference type="Proteomes" id="UP000014760"/>
    </source>
</evidence>
<evidence type="ECO:0008006" key="19">
    <source>
        <dbReference type="Google" id="ProtNLM"/>
    </source>
</evidence>
<dbReference type="PROSITE" id="PS50261">
    <property type="entry name" value="G_PROTEIN_RECEP_F2_4"/>
    <property type="match status" value="1"/>
</dbReference>
<evidence type="ECO:0000256" key="10">
    <source>
        <dbReference type="ARBA" id="ARBA00023170"/>
    </source>
</evidence>
<dbReference type="Pfam" id="PF02793">
    <property type="entry name" value="HRM"/>
    <property type="match status" value="1"/>
</dbReference>
<evidence type="ECO:0000256" key="3">
    <source>
        <dbReference type="ARBA" id="ARBA00022475"/>
    </source>
</evidence>
<evidence type="ECO:0000256" key="5">
    <source>
        <dbReference type="ARBA" id="ARBA00022729"/>
    </source>
</evidence>
<evidence type="ECO:0000259" key="16">
    <source>
        <dbReference type="PROSITE" id="PS50261"/>
    </source>
</evidence>
<dbReference type="Gene3D" id="1.20.1070.10">
    <property type="entry name" value="Rhodopsin 7-helix transmembrane proteins"/>
    <property type="match status" value="1"/>
</dbReference>
<organism evidence="17 18">
    <name type="scientific">Capitella teleta</name>
    <name type="common">Polychaete worm</name>
    <dbReference type="NCBI Taxonomy" id="283909"/>
    <lineage>
        <taxon>Eukaryota</taxon>
        <taxon>Metazoa</taxon>
        <taxon>Spiralia</taxon>
        <taxon>Lophotrochozoa</taxon>
        <taxon>Annelida</taxon>
        <taxon>Polychaeta</taxon>
        <taxon>Sedentaria</taxon>
        <taxon>Scolecida</taxon>
        <taxon>Capitellidae</taxon>
        <taxon>Capitella</taxon>
    </lineage>
</organism>
<dbReference type="InterPro" id="IPR017983">
    <property type="entry name" value="GPCR_2_secretin-like_CS"/>
</dbReference>
<feature type="transmembrane region" description="Helical" evidence="13">
    <location>
        <begin position="209"/>
        <end position="231"/>
    </location>
</feature>
<reference evidence="18" key="1">
    <citation type="submission" date="2012-12" db="EMBL/GenBank/DDBJ databases">
        <authorList>
            <person name="Hellsten U."/>
            <person name="Grimwood J."/>
            <person name="Chapman J.A."/>
            <person name="Shapiro H."/>
            <person name="Aerts A."/>
            <person name="Otillar R.P."/>
            <person name="Terry A.Y."/>
            <person name="Boore J.L."/>
            <person name="Simakov O."/>
            <person name="Marletaz F."/>
            <person name="Cho S.-J."/>
            <person name="Edsinger-Gonzales E."/>
            <person name="Havlak P."/>
            <person name="Kuo D.-H."/>
            <person name="Larsson T."/>
            <person name="Lv J."/>
            <person name="Arendt D."/>
            <person name="Savage R."/>
            <person name="Osoegawa K."/>
            <person name="de Jong P."/>
            <person name="Lindberg D.R."/>
            <person name="Seaver E.C."/>
            <person name="Weisblat D.A."/>
            <person name="Putnam N.H."/>
            <person name="Grigoriev I.V."/>
            <person name="Rokhsar D.S."/>
        </authorList>
    </citation>
    <scope>NUCLEOTIDE SEQUENCE</scope>
    <source>
        <strain evidence="18">I ESC-2004</strain>
    </source>
</reference>
<dbReference type="InterPro" id="IPR000832">
    <property type="entry name" value="GPCR_2_secretin-like"/>
</dbReference>
<feature type="transmembrane region" description="Helical" evidence="13">
    <location>
        <begin position="366"/>
        <end position="387"/>
    </location>
</feature>
<reference evidence="18" key="2">
    <citation type="journal article" date="2013" name="Nature">
        <title>Insights into bilaterian evolution from three spiralian genomes.</title>
        <authorList>
            <person name="Simakov O."/>
            <person name="Marletaz F."/>
            <person name="Cho S.J."/>
            <person name="Edsinger-Gonzales E."/>
            <person name="Havlak P."/>
            <person name="Hellsten U."/>
            <person name="Kuo D.H."/>
            <person name="Larsson T."/>
            <person name="Lv J."/>
            <person name="Arendt D."/>
            <person name="Savage R."/>
            <person name="Osoegawa K."/>
            <person name="de Jong P."/>
            <person name="Grimwood J."/>
            <person name="Chapman J.A."/>
            <person name="Shapiro H."/>
            <person name="Aerts A."/>
            <person name="Otillar R.P."/>
            <person name="Terry A.Y."/>
            <person name="Boore J.L."/>
            <person name="Grigoriev I.V."/>
            <person name="Lindberg D.R."/>
            <person name="Seaver E.C."/>
            <person name="Weisblat D.A."/>
            <person name="Putnam N.H."/>
            <person name="Rokhsar D.S."/>
        </authorList>
    </citation>
    <scope>NUCLEOTIDE SEQUENCE</scope>
    <source>
        <strain evidence="18">I ESC-2004</strain>
    </source>
</reference>
<accession>X2APM2</accession>
<evidence type="ECO:0000256" key="14">
    <source>
        <dbReference type="SAM" id="SignalP"/>
    </source>
</evidence>
<protein>
    <recommendedName>
        <fullName evidence="19">G-protein coupled receptors family 2 profile 2 domain-containing protein</fullName>
    </recommendedName>
</protein>
<dbReference type="PROSITE" id="PS00650">
    <property type="entry name" value="G_PROTEIN_RECEP_F2_2"/>
    <property type="match status" value="1"/>
</dbReference>
<keyword evidence="4 13" id="KW-0812">Transmembrane</keyword>
<dbReference type="PANTHER" id="PTHR45620:SF42">
    <property type="entry name" value="G-PROTEIN COUPLED RECEPTOR SEB-2"/>
    <property type="match status" value="1"/>
</dbReference>
<evidence type="ECO:0000259" key="15">
    <source>
        <dbReference type="PROSITE" id="PS50227"/>
    </source>
</evidence>
<dbReference type="Gene3D" id="4.10.1240.10">
    <property type="entry name" value="GPCR, family 2, extracellular hormone receptor domain"/>
    <property type="match status" value="1"/>
</dbReference>
<dbReference type="PRINTS" id="PR01350">
    <property type="entry name" value="CTRFAMILY"/>
</dbReference>
<dbReference type="InterPro" id="IPR017981">
    <property type="entry name" value="GPCR_2-like_7TM"/>
</dbReference>
<evidence type="ECO:0000256" key="13">
    <source>
        <dbReference type="SAM" id="Phobius"/>
    </source>
</evidence>
<keyword evidence="8 13" id="KW-0472">Membrane</keyword>
<dbReference type="OrthoDB" id="6160250at2759"/>
<keyword evidence="3" id="KW-1003">Cell membrane</keyword>
<evidence type="ECO:0000256" key="11">
    <source>
        <dbReference type="ARBA" id="ARBA00023180"/>
    </source>
</evidence>
<dbReference type="SUPFAM" id="SSF111418">
    <property type="entry name" value="Hormone receptor domain"/>
    <property type="match status" value="1"/>
</dbReference>
<feature type="signal peptide" evidence="14">
    <location>
        <begin position="1"/>
        <end position="20"/>
    </location>
</feature>
<dbReference type="InterPro" id="IPR001879">
    <property type="entry name" value="GPCR_2_extracellular_dom"/>
</dbReference>
<keyword evidence="9" id="KW-1015">Disulfide bond</keyword>